<sequence length="81" mass="9509">MKIIDAKYGDDAHLPDHIEELILRGALMYVEHAMDHVMDAPEPNVHECLEVPEKRCSLCLALDEFRRAKAFLRHKIDWRNQ</sequence>
<comment type="caution">
    <text evidence="1">The sequence shown here is derived from an EMBL/GenBank/DDBJ whole genome shotgun (WGS) entry which is preliminary data.</text>
</comment>
<dbReference type="AlphaFoldDB" id="X0WPB2"/>
<accession>X0WPB2</accession>
<evidence type="ECO:0000313" key="1">
    <source>
        <dbReference type="EMBL" id="GAG25047.1"/>
    </source>
</evidence>
<organism evidence="1">
    <name type="scientific">marine sediment metagenome</name>
    <dbReference type="NCBI Taxonomy" id="412755"/>
    <lineage>
        <taxon>unclassified sequences</taxon>
        <taxon>metagenomes</taxon>
        <taxon>ecological metagenomes</taxon>
    </lineage>
</organism>
<proteinExistence type="predicted"/>
<evidence type="ECO:0008006" key="2">
    <source>
        <dbReference type="Google" id="ProtNLM"/>
    </source>
</evidence>
<gene>
    <name evidence="1" type="ORF">S01H1_51674</name>
</gene>
<name>X0WPB2_9ZZZZ</name>
<dbReference type="EMBL" id="BARS01033357">
    <property type="protein sequence ID" value="GAG25047.1"/>
    <property type="molecule type" value="Genomic_DNA"/>
</dbReference>
<reference evidence="1" key="1">
    <citation type="journal article" date="2014" name="Front. Microbiol.">
        <title>High frequency of phylogenetically diverse reductive dehalogenase-homologous genes in deep subseafloor sedimentary metagenomes.</title>
        <authorList>
            <person name="Kawai M."/>
            <person name="Futagami T."/>
            <person name="Toyoda A."/>
            <person name="Takaki Y."/>
            <person name="Nishi S."/>
            <person name="Hori S."/>
            <person name="Arai W."/>
            <person name="Tsubouchi T."/>
            <person name="Morono Y."/>
            <person name="Uchiyama I."/>
            <person name="Ito T."/>
            <person name="Fujiyama A."/>
            <person name="Inagaki F."/>
            <person name="Takami H."/>
        </authorList>
    </citation>
    <scope>NUCLEOTIDE SEQUENCE</scope>
    <source>
        <strain evidence="1">Expedition CK06-06</strain>
    </source>
</reference>
<protein>
    <recommendedName>
        <fullName evidence="2">HEPN domain-containing protein</fullName>
    </recommendedName>
</protein>